<proteinExistence type="predicted"/>
<sequence>MDFMTPAQAQAVRARTGTVEVTDALNKAFEAGQASGRTVYLPDGLYIVGNLLFGSQNQKGQSAAPLGLQGQSKMGAVLRARPGLRGTLLQSWSLAGVTFSDFSIETTGTDAQAWDCQWKPGPGPSTQNVIRHIMVTGGTAPLHVNWDNLNDTYPTAVTVRVDDPAAASCGISMVQSGGLSLMRECIWANCYLRFGTQNGKIDGCWGHGIEFAANSLNHVEISAGYLYANPTHRAVLWSQSYQAFQSVRALICIATQFVTETPGAAAYFELNAYSEMRFLGCQWIGLTKPLLGKRSLSDSYANVLVKIEGGTHSGNLELNENPRFEIECEGFMNFATGRMVTKNRGGTFVPIIRGAGAAAAPYTSGSKTFGRYHRSGNLVRFKMRLEWSAHAGAGSRSRLQIAGLPLAYDPESIDSVSLEYSGTTFAGKHVLPQIANGVIDFLATDGSTVTLPKSGDLILSGSYTVLA</sequence>
<dbReference type="Proteomes" id="UP000032300">
    <property type="component" value="Plasmid unnamed"/>
</dbReference>
<dbReference type="KEGG" id="sphi:TS85_23675"/>
<dbReference type="OrthoDB" id="9935365at2"/>
<dbReference type="Gene3D" id="2.160.20.10">
    <property type="entry name" value="Single-stranded right-handed beta-helix, Pectin lyase-like"/>
    <property type="match status" value="1"/>
</dbReference>
<name>A0A7U5BGD4_9SPHN</name>
<reference evidence="1 2" key="2">
    <citation type="submission" date="2015-02" db="EMBL/GenBank/DDBJ databases">
        <title>The complete genome of Sphingomonas hengshuiensis sp. WHSC-8 isolated from soil of Hengshui Lake.</title>
        <authorList>
            <person name="Wei S."/>
            <person name="Guo J."/>
            <person name="Su C."/>
            <person name="Wu R."/>
            <person name="Zhang Z."/>
            <person name="Liang K."/>
            <person name="Li H."/>
            <person name="Wang T."/>
            <person name="Liu H."/>
            <person name="Zhang C."/>
            <person name="Li Z."/>
            <person name="Wang Q."/>
            <person name="Meng J."/>
        </authorList>
    </citation>
    <scope>NUCLEOTIDE SEQUENCE [LARGE SCALE GENOMIC DNA]</scope>
    <source>
        <strain evidence="1 2">WHSC-8</strain>
        <plasmid evidence="2">Plasmid</plasmid>
    </source>
</reference>
<dbReference type="RefSeq" id="WP_044337064.1">
    <property type="nucleotide sequence ID" value="NZ_CP010837.1"/>
</dbReference>
<organism evidence="1 2">
    <name type="scientific">Sphingomonas hengshuiensis</name>
    <dbReference type="NCBI Taxonomy" id="1609977"/>
    <lineage>
        <taxon>Bacteria</taxon>
        <taxon>Pseudomonadati</taxon>
        <taxon>Pseudomonadota</taxon>
        <taxon>Alphaproteobacteria</taxon>
        <taxon>Sphingomonadales</taxon>
        <taxon>Sphingomonadaceae</taxon>
        <taxon>Sphingomonas</taxon>
    </lineage>
</organism>
<geneLocation type="plasmid" evidence="2"/>
<dbReference type="EMBL" id="CP010837">
    <property type="protein sequence ID" value="AJP74783.1"/>
    <property type="molecule type" value="Genomic_DNA"/>
</dbReference>
<evidence type="ECO:0000313" key="2">
    <source>
        <dbReference type="Proteomes" id="UP000032300"/>
    </source>
</evidence>
<keyword evidence="1" id="KW-0614">Plasmid</keyword>
<dbReference type="InterPro" id="IPR011050">
    <property type="entry name" value="Pectin_lyase_fold/virulence"/>
</dbReference>
<dbReference type="InterPro" id="IPR012334">
    <property type="entry name" value="Pectin_lyas_fold"/>
</dbReference>
<dbReference type="AlphaFoldDB" id="A0A7U5BGD4"/>
<protein>
    <recommendedName>
        <fullName evidence="3">Pectate lyase superfamily protein domain-containing protein</fullName>
    </recommendedName>
</protein>
<accession>A0A7U5BGD4</accession>
<reference evidence="1 2" key="1">
    <citation type="journal article" date="2015" name="Int. J. Syst. Evol. Microbiol.">
        <title>Sphingomonas hengshuiensis sp. nov., isolated from lake wetland.</title>
        <authorList>
            <person name="Wei S."/>
            <person name="Wang T."/>
            <person name="Liu H."/>
            <person name="Zhang C."/>
            <person name="Guo J."/>
            <person name="Wang Q."/>
            <person name="Liang K."/>
            <person name="Zhang Z."/>
        </authorList>
    </citation>
    <scope>NUCLEOTIDE SEQUENCE [LARGE SCALE GENOMIC DNA]</scope>
    <source>
        <strain evidence="1 2">WHSC-8</strain>
        <plasmid evidence="1">unnamed</plasmid>
    </source>
</reference>
<evidence type="ECO:0008006" key="3">
    <source>
        <dbReference type="Google" id="ProtNLM"/>
    </source>
</evidence>
<keyword evidence="2" id="KW-1185">Reference proteome</keyword>
<dbReference type="SUPFAM" id="SSF51126">
    <property type="entry name" value="Pectin lyase-like"/>
    <property type="match status" value="1"/>
</dbReference>
<evidence type="ECO:0000313" key="1">
    <source>
        <dbReference type="EMBL" id="AJP74783.1"/>
    </source>
</evidence>
<gene>
    <name evidence="1" type="ORF">TS85_23675</name>
</gene>